<evidence type="ECO:0000256" key="3">
    <source>
        <dbReference type="ARBA" id="ARBA00022614"/>
    </source>
</evidence>
<feature type="compositionally biased region" description="Low complexity" evidence="11">
    <location>
        <begin position="1397"/>
        <end position="1407"/>
    </location>
</feature>
<feature type="transmembrane region" description="Helical" evidence="12">
    <location>
        <begin position="701"/>
        <end position="727"/>
    </location>
</feature>
<feature type="compositionally biased region" description="Polar residues" evidence="11">
    <location>
        <begin position="1230"/>
        <end position="1243"/>
    </location>
</feature>
<evidence type="ECO:0000256" key="6">
    <source>
        <dbReference type="ARBA" id="ARBA00022737"/>
    </source>
</evidence>
<keyword evidence="9" id="KW-0675">Receptor</keyword>
<dbReference type="GO" id="GO:0016020">
    <property type="term" value="C:membrane"/>
    <property type="evidence" value="ECO:0007669"/>
    <property type="project" value="UniProtKB-SubCell"/>
</dbReference>
<dbReference type="STRING" id="3068.D8TVN6"/>
<keyword evidence="6" id="KW-0677">Repeat</keyword>
<evidence type="ECO:0000256" key="4">
    <source>
        <dbReference type="ARBA" id="ARBA00022692"/>
    </source>
</evidence>
<feature type="chain" id="PRO_5003123932" description="Chitin-binding type-2 domain-containing protein" evidence="13">
    <location>
        <begin position="24"/>
        <end position="1632"/>
    </location>
</feature>
<dbReference type="GO" id="GO:0005930">
    <property type="term" value="C:axoneme"/>
    <property type="evidence" value="ECO:0007669"/>
    <property type="project" value="UniProtKB-SubCell"/>
</dbReference>
<evidence type="ECO:0000256" key="13">
    <source>
        <dbReference type="SAM" id="SignalP"/>
    </source>
</evidence>
<feature type="compositionally biased region" description="Pro residues" evidence="11">
    <location>
        <begin position="584"/>
        <end position="596"/>
    </location>
</feature>
<feature type="region of interest" description="Disordered" evidence="11">
    <location>
        <begin position="1039"/>
        <end position="1094"/>
    </location>
</feature>
<dbReference type="Proteomes" id="UP000001058">
    <property type="component" value="Unassembled WGS sequence"/>
</dbReference>
<reference evidence="14 15" key="1">
    <citation type="journal article" date="2010" name="Science">
        <title>Genomic analysis of organismal complexity in the multicellular green alga Volvox carteri.</title>
        <authorList>
            <person name="Prochnik S.E."/>
            <person name="Umen J."/>
            <person name="Nedelcu A.M."/>
            <person name="Hallmann A."/>
            <person name="Miller S.M."/>
            <person name="Nishii I."/>
            <person name="Ferris P."/>
            <person name="Kuo A."/>
            <person name="Mitros T."/>
            <person name="Fritz-Laylin L.K."/>
            <person name="Hellsten U."/>
            <person name="Chapman J."/>
            <person name="Simakov O."/>
            <person name="Rensing S.A."/>
            <person name="Terry A."/>
            <person name="Pangilinan J."/>
            <person name="Kapitonov V."/>
            <person name="Jurka J."/>
            <person name="Salamov A."/>
            <person name="Shapiro H."/>
            <person name="Schmutz J."/>
            <person name="Grimwood J."/>
            <person name="Lindquist E."/>
            <person name="Lucas S."/>
            <person name="Grigoriev I.V."/>
            <person name="Schmitt R."/>
            <person name="Kirk D."/>
            <person name="Rokhsar D.S."/>
        </authorList>
    </citation>
    <scope>NUCLEOTIDE SEQUENCE [LARGE SCALE GENOMIC DNA]</scope>
    <source>
        <strain evidence="15">f. Nagariensis / Eve</strain>
    </source>
</reference>
<dbReference type="InterPro" id="IPR001611">
    <property type="entry name" value="Leu-rich_rpt"/>
</dbReference>
<comment type="subcellular location">
    <subcellularLocation>
        <location evidence="2">Cytoplasm</location>
        <location evidence="2">Cytoskeleton</location>
        <location evidence="2">Cilium axoneme</location>
    </subcellularLocation>
    <subcellularLocation>
        <location evidence="1">Membrane</location>
        <topology evidence="1">Single-pass membrane protein</topology>
    </subcellularLocation>
</comment>
<dbReference type="EMBL" id="GL378339">
    <property type="protein sequence ID" value="EFJ48485.1"/>
    <property type="molecule type" value="Genomic_DNA"/>
</dbReference>
<gene>
    <name evidence="14" type="ORF">VOLCADRAFT_90760</name>
</gene>
<feature type="signal peptide" evidence="13">
    <location>
        <begin position="1"/>
        <end position="23"/>
    </location>
</feature>
<evidence type="ECO:0000256" key="9">
    <source>
        <dbReference type="ARBA" id="ARBA00023170"/>
    </source>
</evidence>
<keyword evidence="7 12" id="KW-1133">Transmembrane helix</keyword>
<sequence length="1632" mass="171775">MLQLLRLLLYLAAGAVLFVPSEQSTYFESAPSCGYAATEFVHFEQNTELTNGTSLGVCRWGFDGLSNTLGPQGYTLVPEPVWQLAPKQECQLQDCWSNDRSCSNGIVESTAFCPDETRTVNCCPLKRYVRCCKSLDCISRSSPAGQCVDGEKDLLPGQQVYALLFAVQAASNDCSIYQYYATRICRADRTFAPAYASCETRAVSRDAEGCVKLPGYVFHPGIRLPDSDAHNWRIDDETPWNRLEDATAAQQAAAGDMLLMASRCSALETCAGFQNTGASTDLFYLLPTRDNMTTVDHAAPVTRCHGIYEKSPTQRRCPRISGYLFIPQRTIDAAVSSAFAPANSSGPCSTCSNSSALARKCTVDNDCVGFSNYHGLIIHSAANPDLLSDAPMTQFAMTPCVGMFVRTNSAFPPEVEQLDRLLCGELMYCTTTQLRYHASAPSSTSGYVDLEVDVFSDLSFPRGLLDATDGSLGSLPTVRSLTFRCHNESMLLGGLPAGLVALTPFLQELRMQGCRITGRLPAQLSQLRYLRVLDLSENALAGSLPSAWSSMTLGYLNLSHNALTGTLPTSWRGVITPQVVAAPPPPAATAAAPPPITNRSSAAQATEAGATGPLSQSVLLVADLSANDLEGPVDRGFVYDSCVRKELRMQLQGASRGLLPTVADLPTFLLHDNPGIKDWAGRYFVADVRGSSGSSNLCGAYGYKIVLGVLWSVFGMCFLAISSWWACKAWKASRDARRGPFYAADMGGLAPGNAPALASAGAGGIEGASETAPGSRGIVATRNVAVRTAAWASMYVAATRDVAARITGVASELWRKRWVRRVTLLARVGYLAADVALDIRVIVWLFNDGDGSYAAVCLAFLVATQAVISAAVVASMSHHLFSSRLVVALLSPLLVVLGPVLGPVLALANIRSSDVPLVFWRYLELVEFCVALLQAPAESVTQSVVYARLNQLGNGMYMDHGLFLASIILSLGDMLIAAVKLCRYKRGPFRRILVALTHLDRVRDPVDYQKPLLSSDYGSHAGSGAVDYVSNYLDAPLNPSAGAEGRRSPTASQTQMPRTDAGPLPVSPPGAGVANNDGETSAAVLEPSPREQLSPVDEGYAATAAAAHTFTPLTAPRYRPSMLAASSQRLGGGAHSIGVPSRLGPLGATRSGALTASMQAPLRPPSHTHLPVALAAAARAAGEQPEASSSASARSLVPAGAEAAMLGAGMSDAAAGTADRSLTRRSRSLQTAIPAQSLTSQNAPMGLFSSDVHGSAATGGHGPPPLGITTSAPVQEVQGMAGPASCSGAAATAQGQPTAATAATATGAAAIAALPPPSPSSDPSYMPSAAAAARAALADSMPGPLPSAALPSGPSVAAPPERLTLGPPFRSTSISGSGEGPGASPGARSLHHVSSLATSSRSAQASPARRREGPVLSIAVPASPVHAQGIEVIRMTTPSSARRLSPQTSRGAPTPVGMLPPPPQHLQMLLQQERRGRQQQEQQERSQQQQQTAQQQEPNGCREEIPYAHTPPPAPEPLGSAALVARSRGLGEVVAAYICLQKARPVTLRMAGIPGGSDSGHTLRRLRAVQVRPRCRRKSALKEFAQDSQDVQTAQHAANAIGGDHQCPRKRLWFQSQHLVTATQPQDAALGQ</sequence>
<dbReference type="KEGG" id="vcn:VOLCADRAFT_90760"/>
<feature type="region of interest" description="Disordered" evidence="11">
    <location>
        <begin position="1436"/>
        <end position="1519"/>
    </location>
</feature>
<dbReference type="InterPro" id="IPR032675">
    <property type="entry name" value="LRR_dom_sf"/>
</dbReference>
<feature type="transmembrane region" description="Helical" evidence="12">
    <location>
        <begin position="885"/>
        <end position="910"/>
    </location>
</feature>
<dbReference type="InParanoid" id="D8TVN6"/>
<evidence type="ECO:0008006" key="16">
    <source>
        <dbReference type="Google" id="ProtNLM"/>
    </source>
</evidence>
<evidence type="ECO:0000256" key="10">
    <source>
        <dbReference type="ARBA" id="ARBA00023180"/>
    </source>
</evidence>
<dbReference type="PANTHER" id="PTHR27000">
    <property type="entry name" value="LEUCINE-RICH REPEAT RECEPTOR-LIKE PROTEIN KINASE FAMILY PROTEIN-RELATED"/>
    <property type="match status" value="1"/>
</dbReference>
<evidence type="ECO:0000256" key="2">
    <source>
        <dbReference type="ARBA" id="ARBA00004430"/>
    </source>
</evidence>
<evidence type="ECO:0000256" key="12">
    <source>
        <dbReference type="SAM" id="Phobius"/>
    </source>
</evidence>
<dbReference type="Pfam" id="PF00560">
    <property type="entry name" value="LRR_1"/>
    <property type="match status" value="1"/>
</dbReference>
<evidence type="ECO:0000256" key="11">
    <source>
        <dbReference type="SAM" id="MobiDB-lite"/>
    </source>
</evidence>
<name>D8TVN6_VOLCA</name>
<keyword evidence="5 13" id="KW-0732">Signal</keyword>
<dbReference type="Gene3D" id="3.80.10.10">
    <property type="entry name" value="Ribonuclease Inhibitor"/>
    <property type="match status" value="1"/>
</dbReference>
<evidence type="ECO:0000256" key="5">
    <source>
        <dbReference type="ARBA" id="ARBA00022729"/>
    </source>
</evidence>
<evidence type="ECO:0000256" key="8">
    <source>
        <dbReference type="ARBA" id="ARBA00023136"/>
    </source>
</evidence>
<dbReference type="SUPFAM" id="SSF52058">
    <property type="entry name" value="L domain-like"/>
    <property type="match status" value="1"/>
</dbReference>
<keyword evidence="3" id="KW-0433">Leucine-rich repeat</keyword>
<keyword evidence="15" id="KW-1185">Reference proteome</keyword>
<protein>
    <recommendedName>
        <fullName evidence="16">Chitin-binding type-2 domain-containing protein</fullName>
    </recommendedName>
</protein>
<evidence type="ECO:0000313" key="14">
    <source>
        <dbReference type="EMBL" id="EFJ48485.1"/>
    </source>
</evidence>
<dbReference type="eggNOG" id="KOG0619">
    <property type="taxonomic scope" value="Eukaryota"/>
</dbReference>
<evidence type="ECO:0000256" key="7">
    <source>
        <dbReference type="ARBA" id="ARBA00022989"/>
    </source>
</evidence>
<dbReference type="OrthoDB" id="406235at2759"/>
<dbReference type="GeneID" id="9619754"/>
<dbReference type="PANTHER" id="PTHR27000:SF642">
    <property type="entry name" value="INACTIVE LEUCINE-RICH REPEAT RECEPTOR KINASE XIAO-RELATED"/>
    <property type="match status" value="1"/>
</dbReference>
<accession>D8TVN6</accession>
<evidence type="ECO:0000313" key="15">
    <source>
        <dbReference type="Proteomes" id="UP000001058"/>
    </source>
</evidence>
<feature type="region of interest" description="Disordered" evidence="11">
    <location>
        <begin position="1344"/>
        <end position="1412"/>
    </location>
</feature>
<feature type="transmembrane region" description="Helical" evidence="12">
    <location>
        <begin position="824"/>
        <end position="846"/>
    </location>
</feature>
<keyword evidence="8 12" id="KW-0472">Membrane</keyword>
<feature type="compositionally biased region" description="Basic and acidic residues" evidence="11">
    <location>
        <begin position="1472"/>
        <end position="1484"/>
    </location>
</feature>
<dbReference type="RefSeq" id="XP_002950284.1">
    <property type="nucleotide sequence ID" value="XM_002950238.1"/>
</dbReference>
<evidence type="ECO:0000256" key="1">
    <source>
        <dbReference type="ARBA" id="ARBA00004167"/>
    </source>
</evidence>
<keyword evidence="4 12" id="KW-0812">Transmembrane</keyword>
<proteinExistence type="predicted"/>
<feature type="transmembrane region" description="Helical" evidence="12">
    <location>
        <begin position="852"/>
        <end position="873"/>
    </location>
</feature>
<organism evidence="15">
    <name type="scientific">Volvox carteri f. nagariensis</name>
    <dbReference type="NCBI Taxonomy" id="3068"/>
    <lineage>
        <taxon>Eukaryota</taxon>
        <taxon>Viridiplantae</taxon>
        <taxon>Chlorophyta</taxon>
        <taxon>core chlorophytes</taxon>
        <taxon>Chlorophyceae</taxon>
        <taxon>CS clade</taxon>
        <taxon>Chlamydomonadales</taxon>
        <taxon>Volvocaceae</taxon>
        <taxon>Volvox</taxon>
    </lineage>
</organism>
<keyword evidence="10" id="KW-0325">Glycoprotein</keyword>
<feature type="compositionally biased region" description="Low complexity" evidence="11">
    <location>
        <begin position="1344"/>
        <end position="1360"/>
    </location>
</feature>
<feature type="compositionally biased region" description="Low complexity" evidence="11">
    <location>
        <begin position="1485"/>
        <end position="1497"/>
    </location>
</feature>
<feature type="region of interest" description="Disordered" evidence="11">
    <location>
        <begin position="584"/>
        <end position="607"/>
    </location>
</feature>
<feature type="compositionally biased region" description="Polar residues" evidence="11">
    <location>
        <begin position="1436"/>
        <end position="1451"/>
    </location>
</feature>
<feature type="region of interest" description="Disordered" evidence="11">
    <location>
        <begin position="1216"/>
        <end position="1271"/>
    </location>
</feature>